<evidence type="ECO:0000313" key="2">
    <source>
        <dbReference type="Proteomes" id="UP001497416"/>
    </source>
</evidence>
<sequence length="117" mass="13312">MNIKDQVKNMDAMVSQGDIVNAVKKYFATNANTSDYENSTTNSKTEMVTKMEGFLGAISNVNGIKHHKTIVDGTNSASEFTFDFDMKDGSKIYWHEIIQREWNDQGQVIKEEYFNAN</sequence>
<keyword evidence="2" id="KW-1185">Reference proteome</keyword>
<dbReference type="InterPro" id="IPR032710">
    <property type="entry name" value="NTF2-like_dom_sf"/>
</dbReference>
<evidence type="ECO:0000313" key="1">
    <source>
        <dbReference type="EMBL" id="CAL2094515.1"/>
    </source>
</evidence>
<dbReference type="RefSeq" id="WP_348713958.1">
    <property type="nucleotide sequence ID" value="NZ_CAXIXY010000009.1"/>
</dbReference>
<name>A0ABP1EUM3_9FLAO</name>
<protein>
    <recommendedName>
        <fullName evidence="3">Nuclear transport factor 2 family protein</fullName>
    </recommendedName>
</protein>
<gene>
    <name evidence="1" type="ORF">T190607A01A_70048</name>
</gene>
<evidence type="ECO:0008006" key="3">
    <source>
        <dbReference type="Google" id="ProtNLM"/>
    </source>
</evidence>
<accession>A0ABP1EUM3</accession>
<reference evidence="1 2" key="1">
    <citation type="submission" date="2024-05" db="EMBL/GenBank/DDBJ databases">
        <authorList>
            <person name="Duchaud E."/>
        </authorList>
    </citation>
    <scope>NUCLEOTIDE SEQUENCE [LARGE SCALE GENOMIC DNA]</scope>
    <source>
        <strain evidence="1">Ena-SAMPLE-TAB-13-05-2024-13:56:06:370-140302</strain>
    </source>
</reference>
<organism evidence="1 2">
    <name type="scientific">Tenacibaculum platacis</name>
    <dbReference type="NCBI Taxonomy" id="3137852"/>
    <lineage>
        <taxon>Bacteria</taxon>
        <taxon>Pseudomonadati</taxon>
        <taxon>Bacteroidota</taxon>
        <taxon>Flavobacteriia</taxon>
        <taxon>Flavobacteriales</taxon>
        <taxon>Flavobacteriaceae</taxon>
        <taxon>Tenacibaculum</taxon>
    </lineage>
</organism>
<dbReference type="EMBL" id="CAXIXY010000009">
    <property type="protein sequence ID" value="CAL2094515.1"/>
    <property type="molecule type" value="Genomic_DNA"/>
</dbReference>
<proteinExistence type="predicted"/>
<dbReference type="SUPFAM" id="SSF54427">
    <property type="entry name" value="NTF2-like"/>
    <property type="match status" value="1"/>
</dbReference>
<dbReference type="Proteomes" id="UP001497416">
    <property type="component" value="Unassembled WGS sequence"/>
</dbReference>
<comment type="caution">
    <text evidence="1">The sequence shown here is derived from an EMBL/GenBank/DDBJ whole genome shotgun (WGS) entry which is preliminary data.</text>
</comment>
<dbReference type="Gene3D" id="3.10.450.50">
    <property type="match status" value="1"/>
</dbReference>